<protein>
    <submittedName>
        <fullName evidence="2">Glycine zipper family protein</fullName>
    </submittedName>
</protein>
<evidence type="ECO:0000259" key="1">
    <source>
        <dbReference type="Pfam" id="PF13436"/>
    </source>
</evidence>
<dbReference type="EMBL" id="CP139965">
    <property type="protein sequence ID" value="WQD80996.1"/>
    <property type="molecule type" value="Genomic_DNA"/>
</dbReference>
<evidence type="ECO:0000313" key="2">
    <source>
        <dbReference type="EMBL" id="WQD80996.1"/>
    </source>
</evidence>
<keyword evidence="3" id="KW-1185">Reference proteome</keyword>
<name>A0ABZ0WUJ9_9BURK</name>
<gene>
    <name evidence="2" type="ORF">U0042_12820</name>
</gene>
<evidence type="ECO:0000313" key="3">
    <source>
        <dbReference type="Proteomes" id="UP001325479"/>
    </source>
</evidence>
<dbReference type="Pfam" id="PF13436">
    <property type="entry name" value="Gly-zipper_OmpA"/>
    <property type="match status" value="1"/>
</dbReference>
<dbReference type="InterPro" id="IPR025693">
    <property type="entry name" value="Gly-zipper_OmpA-like_dom"/>
</dbReference>
<dbReference type="RefSeq" id="WP_114811093.1">
    <property type="nucleotide sequence ID" value="NZ_CP139965.1"/>
</dbReference>
<accession>A0ABZ0WUJ9</accession>
<sequence length="197" mass="19669">MARRLPAWSRLAVPATMVGVAVALVGCTVMPPSGPSVVALPPKGKSLTEFQQEDYACRDYAFRSTDSAGAAQGATANSVNSAALGTVGGAAAGALLGAAAGNAGAGAAIGAGSGLLLGSAVGANGAQYASGGLQARYDAAYAQCMTSKGNTISQPAYATPMYGQPVYGQPVYAAPPVIYRAPPPPVYYYAPPAPWYY</sequence>
<dbReference type="Proteomes" id="UP001325479">
    <property type="component" value="Chromosome"/>
</dbReference>
<organism evidence="2 3">
    <name type="scientific">Paraburkholderia kururiensis</name>
    <dbReference type="NCBI Taxonomy" id="984307"/>
    <lineage>
        <taxon>Bacteria</taxon>
        <taxon>Pseudomonadati</taxon>
        <taxon>Pseudomonadota</taxon>
        <taxon>Betaproteobacteria</taxon>
        <taxon>Burkholderiales</taxon>
        <taxon>Burkholderiaceae</taxon>
        <taxon>Paraburkholderia</taxon>
    </lineage>
</organism>
<feature type="domain" description="Glycine-zipper-containing OmpA-like membrane" evidence="1">
    <location>
        <begin position="79"/>
        <end position="122"/>
    </location>
</feature>
<dbReference type="PROSITE" id="PS51257">
    <property type="entry name" value="PROKAR_LIPOPROTEIN"/>
    <property type="match status" value="1"/>
</dbReference>
<proteinExistence type="predicted"/>
<reference evidence="2 3" key="1">
    <citation type="submission" date="2023-12" db="EMBL/GenBank/DDBJ databases">
        <title>Genome sequencing and assembly of bacterial species from a model synthetic community.</title>
        <authorList>
            <person name="Hogle S.L."/>
        </authorList>
    </citation>
    <scope>NUCLEOTIDE SEQUENCE [LARGE SCALE GENOMIC DNA]</scope>
    <source>
        <strain evidence="2 3">HAMBI 2494</strain>
    </source>
</reference>